<dbReference type="Proteomes" id="UP000048965">
    <property type="component" value="Unassembled WGS sequence"/>
</dbReference>
<sequence length="91" mass="10314">MAHTTVTTHRGVRYIQANTSRIVSAVRAFRQAAAKTGERERVPGRCRLRMPVPLRRRCRTLCREASERGAPRTPGTYAAALQQLVVRREMP</sequence>
<accession>A0A0P4RCU6</accession>
<reference evidence="1 2" key="2">
    <citation type="journal article" date="2015" name="Stand. Genomic Sci.">
        <title>Draft genome sequence of marine-derived Streptomyces sp. TP-A0598, a producer of anti-MRSA antibiotic lydicamycins.</title>
        <authorList>
            <person name="Komaki H."/>
            <person name="Ichikawa N."/>
            <person name="Hosoyama A."/>
            <person name="Fujita N."/>
            <person name="Igarashi Y."/>
        </authorList>
    </citation>
    <scope>NUCLEOTIDE SEQUENCE [LARGE SCALE GENOMIC DNA]</scope>
    <source>
        <strain evidence="1 2">NBRC 110027</strain>
    </source>
</reference>
<comment type="caution">
    <text evidence="1">The sequence shown here is derived from an EMBL/GenBank/DDBJ whole genome shotgun (WGS) entry which is preliminary data.</text>
</comment>
<gene>
    <name evidence="1" type="ORF">TPA0598_07_06400</name>
</gene>
<protein>
    <submittedName>
        <fullName evidence="1">Uncharacterized protein</fullName>
    </submittedName>
</protein>
<organism evidence="1 2">
    <name type="scientific">Streptomyces lydicamycinicus</name>
    <dbReference type="NCBI Taxonomy" id="1546107"/>
    <lineage>
        <taxon>Bacteria</taxon>
        <taxon>Bacillati</taxon>
        <taxon>Actinomycetota</taxon>
        <taxon>Actinomycetes</taxon>
        <taxon>Kitasatosporales</taxon>
        <taxon>Streptomycetaceae</taxon>
        <taxon>Streptomyces</taxon>
    </lineage>
</organism>
<dbReference type="AlphaFoldDB" id="A0A0P4RCU6"/>
<keyword evidence="2" id="KW-1185">Reference proteome</keyword>
<dbReference type="EMBL" id="BBNO01000007">
    <property type="protein sequence ID" value="GAO10916.1"/>
    <property type="molecule type" value="Genomic_DNA"/>
</dbReference>
<name>A0A0P4RCU6_9ACTN</name>
<evidence type="ECO:0000313" key="2">
    <source>
        <dbReference type="Proteomes" id="UP000048965"/>
    </source>
</evidence>
<evidence type="ECO:0000313" key="1">
    <source>
        <dbReference type="EMBL" id="GAO10916.1"/>
    </source>
</evidence>
<reference evidence="2" key="1">
    <citation type="submission" date="2014-09" db="EMBL/GenBank/DDBJ databases">
        <title>Whole genome shotgun sequence of Streptomyces sp. NBRC 110027.</title>
        <authorList>
            <person name="Komaki H."/>
            <person name="Ichikawa N."/>
            <person name="Katano-Makiyama Y."/>
            <person name="Hosoyama A."/>
            <person name="Hashimoto M."/>
            <person name="Uohara A."/>
            <person name="Kitahashi Y."/>
            <person name="Ohji S."/>
            <person name="Kimura A."/>
            <person name="Yamazoe A."/>
            <person name="Igarashi Y."/>
            <person name="Fujita N."/>
        </authorList>
    </citation>
    <scope>NUCLEOTIDE SEQUENCE [LARGE SCALE GENOMIC DNA]</scope>
    <source>
        <strain evidence="2">NBRC 110027</strain>
    </source>
</reference>
<proteinExistence type="predicted"/>